<dbReference type="PANTHER" id="PTHR42825:SF2">
    <property type="entry name" value="BRANCHED-CHAIN-AMINO-ACID AMINOTRANSFERASE 3, CHLOROPLASTIC-RELATED"/>
    <property type="match status" value="1"/>
</dbReference>
<evidence type="ECO:0008006" key="6">
    <source>
        <dbReference type="Google" id="ProtNLM"/>
    </source>
</evidence>
<organism evidence="4 5">
    <name type="scientific">Basidiobolus ranarum</name>
    <dbReference type="NCBI Taxonomy" id="34480"/>
    <lineage>
        <taxon>Eukaryota</taxon>
        <taxon>Fungi</taxon>
        <taxon>Fungi incertae sedis</taxon>
        <taxon>Zoopagomycota</taxon>
        <taxon>Entomophthoromycotina</taxon>
        <taxon>Basidiobolomycetes</taxon>
        <taxon>Basidiobolales</taxon>
        <taxon>Basidiobolaceae</taxon>
        <taxon>Basidiobolus</taxon>
    </lineage>
</organism>
<keyword evidence="5" id="KW-1185">Reference proteome</keyword>
<keyword evidence="3" id="KW-0663">Pyridoxal phosphate</keyword>
<evidence type="ECO:0000313" key="5">
    <source>
        <dbReference type="Proteomes" id="UP001479436"/>
    </source>
</evidence>
<gene>
    <name evidence="4" type="ORF">K7432_013857</name>
</gene>
<comment type="cofactor">
    <cofactor evidence="1">
        <name>pyridoxal 5'-phosphate</name>
        <dbReference type="ChEBI" id="CHEBI:597326"/>
    </cofactor>
</comment>
<reference evidence="4 5" key="1">
    <citation type="submission" date="2023-04" db="EMBL/GenBank/DDBJ databases">
        <title>Genome of Basidiobolus ranarum AG-B5.</title>
        <authorList>
            <person name="Stajich J.E."/>
            <person name="Carter-House D."/>
            <person name="Gryganskyi A."/>
        </authorList>
    </citation>
    <scope>NUCLEOTIDE SEQUENCE [LARGE SCALE GENOMIC DNA]</scope>
    <source>
        <strain evidence="4 5">AG-B5</strain>
    </source>
</reference>
<sequence>MTIEQQSQTNDVVDLDWANLSFGYRPTKCHVKYTWRDGKWNEGEIVYEPYITLHIAATVLHYGQECFEGLKAYYGKDGKVRIFRPHANAERMQHSAKCSAMEAPPVELFVEAVERAVKENIAYVPPYGTDGSLYIRPLLIGSGPQVGMNPAGEYTLIVFCVPVGSYY</sequence>
<dbReference type="InterPro" id="IPR005786">
    <property type="entry name" value="B_amino_transII"/>
</dbReference>
<dbReference type="InterPro" id="IPR036038">
    <property type="entry name" value="Aminotransferase-like"/>
</dbReference>
<proteinExistence type="inferred from homology"/>
<accession>A0ABR2WIK8</accession>
<comment type="similarity">
    <text evidence="2">Belongs to the class-IV pyridoxal-phosphate-dependent aminotransferase family.</text>
</comment>
<name>A0ABR2WIK8_9FUNG</name>
<dbReference type="InterPro" id="IPR043131">
    <property type="entry name" value="BCAT-like_N"/>
</dbReference>
<protein>
    <recommendedName>
        <fullName evidence="6">Branched chain amino acid aminotransferase</fullName>
    </recommendedName>
</protein>
<comment type="caution">
    <text evidence="4">The sequence shown here is derived from an EMBL/GenBank/DDBJ whole genome shotgun (WGS) entry which is preliminary data.</text>
</comment>
<dbReference type="Proteomes" id="UP001479436">
    <property type="component" value="Unassembled WGS sequence"/>
</dbReference>
<dbReference type="EMBL" id="JASJQH010001439">
    <property type="protein sequence ID" value="KAK9761321.1"/>
    <property type="molecule type" value="Genomic_DNA"/>
</dbReference>
<evidence type="ECO:0000256" key="2">
    <source>
        <dbReference type="ARBA" id="ARBA00009320"/>
    </source>
</evidence>
<dbReference type="Gene3D" id="3.30.470.10">
    <property type="match status" value="1"/>
</dbReference>
<evidence type="ECO:0000256" key="3">
    <source>
        <dbReference type="ARBA" id="ARBA00022898"/>
    </source>
</evidence>
<dbReference type="PANTHER" id="PTHR42825">
    <property type="entry name" value="AMINO ACID AMINOTRANSFERASE"/>
    <property type="match status" value="1"/>
</dbReference>
<evidence type="ECO:0000256" key="1">
    <source>
        <dbReference type="ARBA" id="ARBA00001933"/>
    </source>
</evidence>
<dbReference type="SUPFAM" id="SSF56752">
    <property type="entry name" value="D-aminoacid aminotransferase-like PLP-dependent enzymes"/>
    <property type="match status" value="1"/>
</dbReference>
<evidence type="ECO:0000313" key="4">
    <source>
        <dbReference type="EMBL" id="KAK9761321.1"/>
    </source>
</evidence>